<dbReference type="PANTHER" id="PTHR48100">
    <property type="entry name" value="BROAD-SPECIFICITY PHOSPHATASE YOR283W-RELATED"/>
    <property type="match status" value="1"/>
</dbReference>
<reference evidence="2" key="1">
    <citation type="submission" date="2016-11" db="EMBL/GenBank/DDBJ databases">
        <authorList>
            <person name="Varghese N."/>
            <person name="Submissions S."/>
        </authorList>
    </citation>
    <scope>NUCLEOTIDE SEQUENCE [LARGE SCALE GENOMIC DNA]</scope>
    <source>
        <strain evidence="2">DSM 29440</strain>
    </source>
</reference>
<dbReference type="Pfam" id="PF00300">
    <property type="entry name" value="His_Phos_1"/>
    <property type="match status" value="1"/>
</dbReference>
<dbReference type="EMBL" id="FSRL01000002">
    <property type="protein sequence ID" value="SIO30084.1"/>
    <property type="molecule type" value="Genomic_DNA"/>
</dbReference>
<dbReference type="CDD" id="cd07067">
    <property type="entry name" value="HP_PGM_like"/>
    <property type="match status" value="1"/>
</dbReference>
<dbReference type="InterPro" id="IPR013078">
    <property type="entry name" value="His_Pase_superF_clade-1"/>
</dbReference>
<dbReference type="PANTHER" id="PTHR48100:SF62">
    <property type="entry name" value="GLUCOSYL-3-PHOSPHOGLYCERATE PHOSPHATASE"/>
    <property type="match status" value="1"/>
</dbReference>
<dbReference type="GO" id="GO:0016791">
    <property type="term" value="F:phosphatase activity"/>
    <property type="evidence" value="ECO:0007669"/>
    <property type="project" value="TreeGrafter"/>
</dbReference>
<dbReference type="SUPFAM" id="SSF53254">
    <property type="entry name" value="Phosphoglycerate mutase-like"/>
    <property type="match status" value="1"/>
</dbReference>
<gene>
    <name evidence="1" type="ORF">SAMN05444002_3738</name>
</gene>
<dbReference type="SMART" id="SM00855">
    <property type="entry name" value="PGAM"/>
    <property type="match status" value="1"/>
</dbReference>
<protein>
    <submittedName>
        <fullName evidence="1">Probable phosphoglycerate mutase</fullName>
    </submittedName>
</protein>
<dbReference type="InterPro" id="IPR050275">
    <property type="entry name" value="PGM_Phosphatase"/>
</dbReference>
<evidence type="ECO:0000313" key="1">
    <source>
        <dbReference type="EMBL" id="SIO30084.1"/>
    </source>
</evidence>
<dbReference type="InterPro" id="IPR029033">
    <property type="entry name" value="His_PPase_superfam"/>
</dbReference>
<dbReference type="PROSITE" id="PS00175">
    <property type="entry name" value="PG_MUTASE"/>
    <property type="match status" value="1"/>
</dbReference>
<proteinExistence type="predicted"/>
<dbReference type="InterPro" id="IPR001345">
    <property type="entry name" value="PG/BPGM_mutase_AS"/>
</dbReference>
<dbReference type="AlphaFoldDB" id="A0A1N6IDH0"/>
<sequence>MTLPLQPFVVIRHGQTDANRDGRIAGRIEAQLTDTGRAAARALAGRAWPARLAVFSSPQQRARETAKLAFPHHAAWVLDGLRERDWGQFEGRPIAEAPPRLETPEGGEAWQAVIDRVAAAVAEAALRAEGHLPVLVAHSGVIRALRQITGGSAHGPSPANTTPCLFTPSGGAWRETTLDMEHEWTA</sequence>
<dbReference type="Gene3D" id="3.40.50.1240">
    <property type="entry name" value="Phosphoglycerate mutase-like"/>
    <property type="match status" value="1"/>
</dbReference>
<keyword evidence="2" id="KW-1185">Reference proteome</keyword>
<dbReference type="RefSeq" id="WP_245794630.1">
    <property type="nucleotide sequence ID" value="NZ_FSRL01000002.1"/>
</dbReference>
<dbReference type="STRING" id="1217970.SAMN05444002_3738"/>
<dbReference type="GO" id="GO:0005737">
    <property type="term" value="C:cytoplasm"/>
    <property type="evidence" value="ECO:0007669"/>
    <property type="project" value="TreeGrafter"/>
</dbReference>
<dbReference type="Proteomes" id="UP000184932">
    <property type="component" value="Unassembled WGS sequence"/>
</dbReference>
<organism evidence="1 2">
    <name type="scientific">Vannielia litorea</name>
    <dbReference type="NCBI Taxonomy" id="1217970"/>
    <lineage>
        <taxon>Bacteria</taxon>
        <taxon>Pseudomonadati</taxon>
        <taxon>Pseudomonadota</taxon>
        <taxon>Alphaproteobacteria</taxon>
        <taxon>Rhodobacterales</taxon>
        <taxon>Paracoccaceae</taxon>
        <taxon>Vannielia</taxon>
    </lineage>
</organism>
<evidence type="ECO:0000313" key="2">
    <source>
        <dbReference type="Proteomes" id="UP000184932"/>
    </source>
</evidence>
<accession>A0A1N6IDH0</accession>
<name>A0A1N6IDH0_9RHOB</name>